<protein>
    <submittedName>
        <fullName evidence="1">Unnamed protein product</fullName>
    </submittedName>
</protein>
<evidence type="ECO:0000313" key="2">
    <source>
        <dbReference type="Proteomes" id="UP001165064"/>
    </source>
</evidence>
<evidence type="ECO:0000313" key="1">
    <source>
        <dbReference type="EMBL" id="GMF00388.1"/>
    </source>
</evidence>
<accession>A0ACB5U3L5</accession>
<gene>
    <name evidence="1" type="ORF">Amon02_001099000</name>
</gene>
<keyword evidence="2" id="KW-1185">Reference proteome</keyword>
<reference evidence="1" key="1">
    <citation type="submission" date="2023-04" db="EMBL/GenBank/DDBJ databases">
        <title>Ambrosiozyma monospora NBRC 10751.</title>
        <authorList>
            <person name="Ichikawa N."/>
            <person name="Sato H."/>
            <person name="Tonouchi N."/>
        </authorList>
    </citation>
    <scope>NUCLEOTIDE SEQUENCE</scope>
    <source>
        <strain evidence="1">NBRC 10751</strain>
    </source>
</reference>
<sequence>MKFINEDESPLLLTGSSDGVVKIYKSFEDVDKAQLISGWKALPDMTPTRKSVGVITEWQQTTGSLLVTGDVKSIRVWDASFETVVSDLALKSPFEITSITSDQVSGNIVVGGFSDGTIRVYDKRMDGFDSVTRVWKPQGPSEGAPINNVHMQRGGLRELISASADGLTRLWDIRMDQPILKLMVKELVRFQVKPMDM</sequence>
<dbReference type="Proteomes" id="UP001165064">
    <property type="component" value="Unassembled WGS sequence"/>
</dbReference>
<comment type="caution">
    <text evidence="1">The sequence shown here is derived from an EMBL/GenBank/DDBJ whole genome shotgun (WGS) entry which is preliminary data.</text>
</comment>
<name>A0ACB5U3L5_AMBMO</name>
<organism evidence="1 2">
    <name type="scientific">Ambrosiozyma monospora</name>
    <name type="common">Yeast</name>
    <name type="synonym">Endomycopsis monosporus</name>
    <dbReference type="NCBI Taxonomy" id="43982"/>
    <lineage>
        <taxon>Eukaryota</taxon>
        <taxon>Fungi</taxon>
        <taxon>Dikarya</taxon>
        <taxon>Ascomycota</taxon>
        <taxon>Saccharomycotina</taxon>
        <taxon>Pichiomycetes</taxon>
        <taxon>Pichiales</taxon>
        <taxon>Pichiaceae</taxon>
        <taxon>Ambrosiozyma</taxon>
    </lineage>
</organism>
<dbReference type="EMBL" id="BSXS01011386">
    <property type="protein sequence ID" value="GMF00388.1"/>
    <property type="molecule type" value="Genomic_DNA"/>
</dbReference>
<proteinExistence type="predicted"/>